<gene>
    <name evidence="2" type="ORF">WR25_18711</name>
</gene>
<reference evidence="2 3" key="1">
    <citation type="journal article" date="2017" name="Curr. Biol.">
        <title>Genome architecture and evolution of a unichromosomal asexual nematode.</title>
        <authorList>
            <person name="Fradin H."/>
            <person name="Zegar C."/>
            <person name="Gutwein M."/>
            <person name="Lucas J."/>
            <person name="Kovtun M."/>
            <person name="Corcoran D."/>
            <person name="Baugh L.R."/>
            <person name="Kiontke K."/>
            <person name="Gunsalus K."/>
            <person name="Fitch D.H."/>
            <person name="Piano F."/>
        </authorList>
    </citation>
    <scope>NUCLEOTIDE SEQUENCE [LARGE SCALE GENOMIC DNA]</scope>
    <source>
        <strain evidence="2">PF1309</strain>
    </source>
</reference>
<accession>A0A2A2KFT2</accession>
<comment type="caution">
    <text evidence="2">The sequence shown here is derived from an EMBL/GenBank/DDBJ whole genome shotgun (WGS) entry which is preliminary data.</text>
</comment>
<keyword evidence="3" id="KW-1185">Reference proteome</keyword>
<protein>
    <submittedName>
        <fullName evidence="2">Uncharacterized protein</fullName>
    </submittedName>
</protein>
<organism evidence="2 3">
    <name type="scientific">Diploscapter pachys</name>
    <dbReference type="NCBI Taxonomy" id="2018661"/>
    <lineage>
        <taxon>Eukaryota</taxon>
        <taxon>Metazoa</taxon>
        <taxon>Ecdysozoa</taxon>
        <taxon>Nematoda</taxon>
        <taxon>Chromadorea</taxon>
        <taxon>Rhabditida</taxon>
        <taxon>Rhabditina</taxon>
        <taxon>Rhabditomorpha</taxon>
        <taxon>Rhabditoidea</taxon>
        <taxon>Rhabditidae</taxon>
        <taxon>Diploscapter</taxon>
    </lineage>
</organism>
<evidence type="ECO:0000313" key="3">
    <source>
        <dbReference type="Proteomes" id="UP000218231"/>
    </source>
</evidence>
<dbReference type="AlphaFoldDB" id="A0A2A2KFT2"/>
<feature type="region of interest" description="Disordered" evidence="1">
    <location>
        <begin position="1"/>
        <end position="68"/>
    </location>
</feature>
<evidence type="ECO:0000313" key="2">
    <source>
        <dbReference type="EMBL" id="PAV72728.1"/>
    </source>
</evidence>
<feature type="compositionally biased region" description="Basic and acidic residues" evidence="1">
    <location>
        <begin position="58"/>
        <end position="68"/>
    </location>
</feature>
<feature type="compositionally biased region" description="Basic and acidic residues" evidence="1">
    <location>
        <begin position="32"/>
        <end position="42"/>
    </location>
</feature>
<feature type="compositionally biased region" description="Polar residues" evidence="1">
    <location>
        <begin position="43"/>
        <end position="56"/>
    </location>
</feature>
<dbReference type="Proteomes" id="UP000218231">
    <property type="component" value="Unassembled WGS sequence"/>
</dbReference>
<evidence type="ECO:0000256" key="1">
    <source>
        <dbReference type="SAM" id="MobiDB-lite"/>
    </source>
</evidence>
<name>A0A2A2KFT2_9BILA</name>
<dbReference type="EMBL" id="LIAE01008711">
    <property type="protein sequence ID" value="PAV72728.1"/>
    <property type="molecule type" value="Genomic_DNA"/>
</dbReference>
<sequence length="68" mass="7476">MVDAATVPYTKGKGELKATEQWLDKAAPPTHCWEKGTDDVGQNKDNQLESDSSGKGNNLEEKDREEIA</sequence>
<proteinExistence type="predicted"/>